<protein>
    <submittedName>
        <fullName evidence="6">Cyclic nucleotide-binding protein</fullName>
    </submittedName>
</protein>
<dbReference type="PROSITE" id="PS50042">
    <property type="entry name" value="CNMP_BINDING_3"/>
    <property type="match status" value="1"/>
</dbReference>
<dbReference type="Gene3D" id="1.10.10.10">
    <property type="entry name" value="Winged helix-like DNA-binding domain superfamily/Winged helix DNA-binding domain"/>
    <property type="match status" value="1"/>
</dbReference>
<dbReference type="PANTHER" id="PTHR24567">
    <property type="entry name" value="CRP FAMILY TRANSCRIPTIONAL REGULATORY PROTEIN"/>
    <property type="match status" value="1"/>
</dbReference>
<dbReference type="InterPro" id="IPR050397">
    <property type="entry name" value="Env_Response_Regulators"/>
</dbReference>
<dbReference type="GO" id="GO:0003700">
    <property type="term" value="F:DNA-binding transcription factor activity"/>
    <property type="evidence" value="ECO:0007669"/>
    <property type="project" value="TreeGrafter"/>
</dbReference>
<keyword evidence="3" id="KW-0804">Transcription</keyword>
<dbReference type="SMART" id="SM00419">
    <property type="entry name" value="HTH_CRP"/>
    <property type="match status" value="1"/>
</dbReference>
<dbReference type="Pfam" id="PF13545">
    <property type="entry name" value="HTH_Crp_2"/>
    <property type="match status" value="1"/>
</dbReference>
<feature type="domain" description="Cyclic nucleotide-binding" evidence="4">
    <location>
        <begin position="17"/>
        <end position="120"/>
    </location>
</feature>
<accession>Q3SPX0</accession>
<evidence type="ECO:0000259" key="4">
    <source>
        <dbReference type="PROSITE" id="PS50042"/>
    </source>
</evidence>
<dbReference type="InterPro" id="IPR014710">
    <property type="entry name" value="RmlC-like_jellyroll"/>
</dbReference>
<keyword evidence="7" id="KW-1185">Reference proteome</keyword>
<dbReference type="InterPro" id="IPR000595">
    <property type="entry name" value="cNMP-bd_dom"/>
</dbReference>
<dbReference type="KEGG" id="nwi:Nwi_2417"/>
<dbReference type="Gene3D" id="2.60.120.10">
    <property type="entry name" value="Jelly Rolls"/>
    <property type="match status" value="1"/>
</dbReference>
<evidence type="ECO:0000256" key="2">
    <source>
        <dbReference type="ARBA" id="ARBA00023125"/>
    </source>
</evidence>
<evidence type="ECO:0000313" key="7">
    <source>
        <dbReference type="Proteomes" id="UP000002531"/>
    </source>
</evidence>
<dbReference type="InterPro" id="IPR036388">
    <property type="entry name" value="WH-like_DNA-bd_sf"/>
</dbReference>
<name>Q3SPX0_NITWN</name>
<keyword evidence="1" id="KW-0805">Transcription regulation</keyword>
<dbReference type="OrthoDB" id="3525895at2"/>
<gene>
    <name evidence="6" type="ordered locus">Nwi_2417</name>
</gene>
<organism evidence="6 7">
    <name type="scientific">Nitrobacter winogradskyi (strain ATCC 25391 / DSM 10237 / CIP 104748 / NCIMB 11846 / Nb-255)</name>
    <dbReference type="NCBI Taxonomy" id="323098"/>
    <lineage>
        <taxon>Bacteria</taxon>
        <taxon>Pseudomonadati</taxon>
        <taxon>Pseudomonadota</taxon>
        <taxon>Alphaproteobacteria</taxon>
        <taxon>Hyphomicrobiales</taxon>
        <taxon>Nitrobacteraceae</taxon>
        <taxon>Nitrobacter</taxon>
    </lineage>
</organism>
<dbReference type="SMART" id="SM00100">
    <property type="entry name" value="cNMP"/>
    <property type="match status" value="1"/>
</dbReference>
<dbReference type="HOGENOM" id="CLU_075053_3_1_5"/>
<dbReference type="PROSITE" id="PS51063">
    <property type="entry name" value="HTH_CRP_2"/>
    <property type="match status" value="1"/>
</dbReference>
<dbReference type="InterPro" id="IPR018490">
    <property type="entry name" value="cNMP-bd_dom_sf"/>
</dbReference>
<dbReference type="InterPro" id="IPR036390">
    <property type="entry name" value="WH_DNA-bd_sf"/>
</dbReference>
<dbReference type="PANTHER" id="PTHR24567:SF28">
    <property type="entry name" value="LISTERIOLYSIN REGULATORY PROTEIN"/>
    <property type="match status" value="1"/>
</dbReference>
<proteinExistence type="predicted"/>
<dbReference type="SUPFAM" id="SSF46785">
    <property type="entry name" value="Winged helix' DNA-binding domain"/>
    <property type="match status" value="1"/>
</dbReference>
<dbReference type="GO" id="GO:0003677">
    <property type="term" value="F:DNA binding"/>
    <property type="evidence" value="ECO:0007669"/>
    <property type="project" value="UniProtKB-KW"/>
</dbReference>
<sequence length="250" mass="27387">MSKIPPLSRQALSNLELFRGLPATALDEVLASAAPRSFARDCRVFNQGETRVRAHVLVDGWIRISQSGSDGGQVVLRFIGPGDTFGAVSLFTDRRYPADADTLTDATEVSWSDKALLDLMNSHPQIAINAIRIVGQRLQEAQHRVRELATQSAERRVAHALLRLTRQVGTATARGIVIRFPLRRKDIADIAGTTLYSASRILSAWERAGWLKTLDRRIAVESLSELVRIAEDESETGRGAIAASADRHAG</sequence>
<dbReference type="STRING" id="323098.Nwi_2417"/>
<feature type="domain" description="HTH crp-type" evidence="5">
    <location>
        <begin position="151"/>
        <end position="224"/>
    </location>
</feature>
<reference evidence="6 7" key="1">
    <citation type="journal article" date="2006" name="Appl. Environ. Microbiol.">
        <title>Genome sequence of the chemolithoautotrophic nitrite-oxidizing bacterium Nitrobacter winogradskyi Nb-255.</title>
        <authorList>
            <person name="Starkenburg S.R."/>
            <person name="Chain P.S."/>
            <person name="Sayavedra-Soto L.A."/>
            <person name="Hauser L."/>
            <person name="Land M.L."/>
            <person name="Larimer F.W."/>
            <person name="Malfatti S.A."/>
            <person name="Klotz M.G."/>
            <person name="Bottomley P.J."/>
            <person name="Arp D.J."/>
            <person name="Hickey W.J."/>
        </authorList>
    </citation>
    <scope>NUCLEOTIDE SEQUENCE [LARGE SCALE GENOMIC DNA]</scope>
    <source>
        <strain evidence="7">ATCC 25391 / DSM 10237 / CIP 104748 / NCIMB 11846 / Nb-255</strain>
    </source>
</reference>
<dbReference type="Pfam" id="PF00027">
    <property type="entry name" value="cNMP_binding"/>
    <property type="match status" value="1"/>
</dbReference>
<dbReference type="RefSeq" id="WP_011315629.1">
    <property type="nucleotide sequence ID" value="NC_007406.1"/>
</dbReference>
<dbReference type="EMBL" id="CP000115">
    <property type="protein sequence ID" value="ABA05671.1"/>
    <property type="molecule type" value="Genomic_DNA"/>
</dbReference>
<dbReference type="CDD" id="cd00038">
    <property type="entry name" value="CAP_ED"/>
    <property type="match status" value="1"/>
</dbReference>
<evidence type="ECO:0000256" key="1">
    <source>
        <dbReference type="ARBA" id="ARBA00023015"/>
    </source>
</evidence>
<dbReference type="eggNOG" id="COG0664">
    <property type="taxonomic scope" value="Bacteria"/>
</dbReference>
<dbReference type="GO" id="GO:0005829">
    <property type="term" value="C:cytosol"/>
    <property type="evidence" value="ECO:0007669"/>
    <property type="project" value="TreeGrafter"/>
</dbReference>
<dbReference type="AlphaFoldDB" id="Q3SPX0"/>
<dbReference type="InterPro" id="IPR012318">
    <property type="entry name" value="HTH_CRP"/>
</dbReference>
<evidence type="ECO:0000256" key="3">
    <source>
        <dbReference type="ARBA" id="ARBA00023163"/>
    </source>
</evidence>
<dbReference type="Proteomes" id="UP000002531">
    <property type="component" value="Chromosome"/>
</dbReference>
<keyword evidence="2" id="KW-0238">DNA-binding</keyword>
<evidence type="ECO:0000259" key="5">
    <source>
        <dbReference type="PROSITE" id="PS51063"/>
    </source>
</evidence>
<evidence type="ECO:0000313" key="6">
    <source>
        <dbReference type="EMBL" id="ABA05671.1"/>
    </source>
</evidence>
<dbReference type="SUPFAM" id="SSF51206">
    <property type="entry name" value="cAMP-binding domain-like"/>
    <property type="match status" value="1"/>
</dbReference>